<dbReference type="Gene3D" id="3.30.710.10">
    <property type="entry name" value="Potassium Channel Kv1.1, Chain A"/>
    <property type="match status" value="1"/>
</dbReference>
<dbReference type="PANTHER" id="PTHR47843:SF5">
    <property type="entry name" value="BTB_POZ DOMAIN PROTEIN"/>
    <property type="match status" value="1"/>
</dbReference>
<dbReference type="CDD" id="cd18186">
    <property type="entry name" value="BTB_POZ_ZBTB_KLHL-like"/>
    <property type="match status" value="1"/>
</dbReference>
<dbReference type="PANTHER" id="PTHR47843">
    <property type="entry name" value="BTB DOMAIN-CONTAINING PROTEIN-RELATED"/>
    <property type="match status" value="1"/>
</dbReference>
<reference evidence="1" key="1">
    <citation type="journal article" date="2020" name="Stud. Mycol.">
        <title>101 Dothideomycetes genomes: a test case for predicting lifestyles and emergence of pathogens.</title>
        <authorList>
            <person name="Haridas S."/>
            <person name="Albert R."/>
            <person name="Binder M."/>
            <person name="Bloem J."/>
            <person name="Labutti K."/>
            <person name="Salamov A."/>
            <person name="Andreopoulos B."/>
            <person name="Baker S."/>
            <person name="Barry K."/>
            <person name="Bills G."/>
            <person name="Bluhm B."/>
            <person name="Cannon C."/>
            <person name="Castanera R."/>
            <person name="Culley D."/>
            <person name="Daum C."/>
            <person name="Ezra D."/>
            <person name="Gonzalez J."/>
            <person name="Henrissat B."/>
            <person name="Kuo A."/>
            <person name="Liang C."/>
            <person name="Lipzen A."/>
            <person name="Lutzoni F."/>
            <person name="Magnuson J."/>
            <person name="Mondo S."/>
            <person name="Nolan M."/>
            <person name="Ohm R."/>
            <person name="Pangilinan J."/>
            <person name="Park H.-J."/>
            <person name="Ramirez L."/>
            <person name="Alfaro M."/>
            <person name="Sun H."/>
            <person name="Tritt A."/>
            <person name="Yoshinaga Y."/>
            <person name="Zwiers L.-H."/>
            <person name="Turgeon B."/>
            <person name="Goodwin S."/>
            <person name="Spatafora J."/>
            <person name="Crous P."/>
            <person name="Grigoriev I."/>
        </authorList>
    </citation>
    <scope>NUCLEOTIDE SEQUENCE</scope>
    <source>
        <strain evidence="1">ATCC 36951</strain>
    </source>
</reference>
<dbReference type="AlphaFoldDB" id="A0A6A6C850"/>
<dbReference type="EMBL" id="ML993613">
    <property type="protein sequence ID" value="KAF2162410.1"/>
    <property type="molecule type" value="Genomic_DNA"/>
</dbReference>
<name>A0A6A6C850_ZASCE</name>
<organism evidence="1 2">
    <name type="scientific">Zasmidium cellare ATCC 36951</name>
    <dbReference type="NCBI Taxonomy" id="1080233"/>
    <lineage>
        <taxon>Eukaryota</taxon>
        <taxon>Fungi</taxon>
        <taxon>Dikarya</taxon>
        <taxon>Ascomycota</taxon>
        <taxon>Pezizomycotina</taxon>
        <taxon>Dothideomycetes</taxon>
        <taxon>Dothideomycetidae</taxon>
        <taxon>Mycosphaerellales</taxon>
        <taxon>Mycosphaerellaceae</taxon>
        <taxon>Zasmidium</taxon>
    </lineage>
</organism>
<evidence type="ECO:0000313" key="2">
    <source>
        <dbReference type="Proteomes" id="UP000799537"/>
    </source>
</evidence>
<sequence>MEHGQILRSLRETGEYSDLTVVCGSKTFKVHRCIEGEEGVIELKAVDSYGEDEDFSCDDPDAVSSMVDFIYLGDYGLSPSAAVAATSSTPAAQQTNIFAAPDDEEIAPVEAPPVDWSSVAPPKRNKKKRHVDSFGWGVPQQGFCTEHDPEIGSPTRIPQSKGSLTMHARLYALAVKYNLSDLKKVAIEKMKLAVRGTWDREDFAKAIAVAFGATPDGDRGMRDIIIQTILSCSANLVSDPVVEKAINAVDGLPFELFKLQSTSAKRKGY</sequence>
<proteinExistence type="predicted"/>
<dbReference type="SUPFAM" id="SSF54695">
    <property type="entry name" value="POZ domain"/>
    <property type="match status" value="1"/>
</dbReference>
<protein>
    <recommendedName>
        <fullName evidence="3">BTB domain-containing protein</fullName>
    </recommendedName>
</protein>
<dbReference type="RefSeq" id="XP_033663299.1">
    <property type="nucleotide sequence ID" value="XM_033808389.1"/>
</dbReference>
<evidence type="ECO:0008006" key="3">
    <source>
        <dbReference type="Google" id="ProtNLM"/>
    </source>
</evidence>
<dbReference type="InterPro" id="IPR011333">
    <property type="entry name" value="SKP1/BTB/POZ_sf"/>
</dbReference>
<evidence type="ECO:0000313" key="1">
    <source>
        <dbReference type="EMBL" id="KAF2162410.1"/>
    </source>
</evidence>
<gene>
    <name evidence="1" type="ORF">M409DRAFT_27035</name>
</gene>
<accession>A0A6A6C850</accession>
<keyword evidence="2" id="KW-1185">Reference proteome</keyword>
<dbReference type="Proteomes" id="UP000799537">
    <property type="component" value="Unassembled WGS sequence"/>
</dbReference>
<dbReference type="GeneID" id="54561661"/>
<dbReference type="OrthoDB" id="6359816at2759"/>